<dbReference type="Gene3D" id="3.90.660.20">
    <property type="entry name" value="Protoporphyrinogen oxidase, mitochondrial, domain 2"/>
    <property type="match status" value="1"/>
</dbReference>
<dbReference type="FunCoup" id="A0A7L4YU28">
    <property type="interactions" value="369"/>
</dbReference>
<dbReference type="EMBL" id="CP047156">
    <property type="protein sequence ID" value="QHC01977.1"/>
    <property type="molecule type" value="Genomic_DNA"/>
</dbReference>
<evidence type="ECO:0000256" key="5">
    <source>
        <dbReference type="ARBA" id="ARBA00008310"/>
    </source>
</evidence>
<dbReference type="UniPathway" id="UPA00252"/>
<evidence type="ECO:0000313" key="14">
    <source>
        <dbReference type="EMBL" id="QHC01977.1"/>
    </source>
</evidence>
<evidence type="ECO:0000256" key="3">
    <source>
        <dbReference type="ARBA" id="ARBA00002185"/>
    </source>
</evidence>
<evidence type="ECO:0000256" key="10">
    <source>
        <dbReference type="ARBA" id="ARBA00023002"/>
    </source>
</evidence>
<keyword evidence="9 12" id="KW-0274">FAD</keyword>
<comment type="cofactor">
    <cofactor evidence="2 12">
        <name>FAD</name>
        <dbReference type="ChEBI" id="CHEBI:57692"/>
    </cofactor>
</comment>
<dbReference type="SUPFAM" id="SSF51905">
    <property type="entry name" value="FAD/NAD(P)-binding domain"/>
    <property type="match status" value="1"/>
</dbReference>
<evidence type="ECO:0000256" key="12">
    <source>
        <dbReference type="RuleBase" id="RU364052"/>
    </source>
</evidence>
<evidence type="ECO:0000259" key="13">
    <source>
        <dbReference type="Pfam" id="PF01593"/>
    </source>
</evidence>
<evidence type="ECO:0000313" key="15">
    <source>
        <dbReference type="Proteomes" id="UP000463857"/>
    </source>
</evidence>
<keyword evidence="15" id="KW-1185">Reference proteome</keyword>
<dbReference type="Proteomes" id="UP000463857">
    <property type="component" value="Chromosome"/>
</dbReference>
<keyword evidence="10 12" id="KW-0560">Oxidoreductase</keyword>
<dbReference type="InterPro" id="IPR004572">
    <property type="entry name" value="Protoporphyrinogen_oxidase"/>
</dbReference>
<dbReference type="RefSeq" id="WP_159547101.1">
    <property type="nucleotide sequence ID" value="NZ_CP047156.1"/>
</dbReference>
<dbReference type="GO" id="GO:0004729">
    <property type="term" value="F:oxygen-dependent protoporphyrinogen oxidase activity"/>
    <property type="evidence" value="ECO:0007669"/>
    <property type="project" value="UniProtKB-UniRule"/>
</dbReference>
<comment type="catalytic activity">
    <reaction evidence="1">
        <text>coproporphyrinogen III + 3 O2 = coproporphyrin III + 3 H2O2</text>
        <dbReference type="Rhea" id="RHEA:43436"/>
        <dbReference type="ChEBI" id="CHEBI:15379"/>
        <dbReference type="ChEBI" id="CHEBI:16240"/>
        <dbReference type="ChEBI" id="CHEBI:57309"/>
        <dbReference type="ChEBI" id="CHEBI:131725"/>
        <dbReference type="EC" id="1.3.3.15"/>
    </reaction>
    <physiologicalReaction direction="left-to-right" evidence="1">
        <dbReference type="Rhea" id="RHEA:43437"/>
    </physiologicalReaction>
</comment>
<gene>
    <name evidence="14" type="primary">hemG</name>
    <name evidence="14" type="ORF">EK0264_17970</name>
</gene>
<evidence type="ECO:0000256" key="8">
    <source>
        <dbReference type="ARBA" id="ARBA00022630"/>
    </source>
</evidence>
<reference evidence="14 15" key="1">
    <citation type="journal article" date="2018" name="Int. J. Syst. Evol. Microbiol.">
        <title>Epidermidibacterium keratini gen. nov., sp. nov., a member of the family Sporichthyaceae, isolated from keratin epidermis.</title>
        <authorList>
            <person name="Lee D.G."/>
            <person name="Trujillo M.E."/>
            <person name="Kang S."/>
            <person name="Nam J.J."/>
            <person name="Kim Y.J."/>
        </authorList>
    </citation>
    <scope>NUCLEOTIDE SEQUENCE [LARGE SCALE GENOMIC DNA]</scope>
    <source>
        <strain evidence="14 15">EPI-7</strain>
    </source>
</reference>
<dbReference type="InterPro" id="IPR002937">
    <property type="entry name" value="Amino_oxidase"/>
</dbReference>
<dbReference type="OrthoDB" id="4496419at2"/>
<dbReference type="SUPFAM" id="SSF54373">
    <property type="entry name" value="FAD-linked reductases, C-terminal domain"/>
    <property type="match status" value="1"/>
</dbReference>
<dbReference type="Pfam" id="PF01593">
    <property type="entry name" value="Amino_oxidase"/>
    <property type="match status" value="1"/>
</dbReference>
<evidence type="ECO:0000256" key="7">
    <source>
        <dbReference type="ARBA" id="ARBA00019046"/>
    </source>
</evidence>
<keyword evidence="8 12" id="KW-0285">Flavoprotein</keyword>
<organism evidence="14 15">
    <name type="scientific">Epidermidibacterium keratini</name>
    <dbReference type="NCBI Taxonomy" id="1891644"/>
    <lineage>
        <taxon>Bacteria</taxon>
        <taxon>Bacillati</taxon>
        <taxon>Actinomycetota</taxon>
        <taxon>Actinomycetes</taxon>
        <taxon>Sporichthyales</taxon>
        <taxon>Sporichthyaceae</taxon>
        <taxon>Epidermidibacterium</taxon>
    </lineage>
</organism>
<dbReference type="InterPro" id="IPR036188">
    <property type="entry name" value="FAD/NAD-bd_sf"/>
</dbReference>
<comment type="function">
    <text evidence="3 12">Involved in coproporphyrin-dependent heme b biosynthesis. Catalyzes the oxidation of coproporphyrinogen III to coproporphyrin III.</text>
</comment>
<evidence type="ECO:0000256" key="6">
    <source>
        <dbReference type="ARBA" id="ARBA00012402"/>
    </source>
</evidence>
<evidence type="ECO:0000256" key="1">
    <source>
        <dbReference type="ARBA" id="ARBA00001755"/>
    </source>
</evidence>
<comment type="subcellular location">
    <subcellularLocation>
        <location evidence="12">Cytoplasm</location>
    </subcellularLocation>
</comment>
<dbReference type="PRINTS" id="PR00368">
    <property type="entry name" value="FADPNR"/>
</dbReference>
<dbReference type="InParanoid" id="A0A7L4YU28"/>
<dbReference type="EC" id="1.3.3.15" evidence="6 12"/>
<name>A0A7L4YU28_9ACTN</name>
<dbReference type="PANTHER" id="PTHR42923">
    <property type="entry name" value="PROTOPORPHYRINOGEN OXIDASE"/>
    <property type="match status" value="1"/>
</dbReference>
<proteinExistence type="inferred from homology"/>
<dbReference type="GO" id="GO:0006783">
    <property type="term" value="P:heme biosynthetic process"/>
    <property type="evidence" value="ECO:0007669"/>
    <property type="project" value="UniProtKB-UniRule"/>
</dbReference>
<dbReference type="InterPro" id="IPR050464">
    <property type="entry name" value="Zeta_carotene_desat/Oxidored"/>
</dbReference>
<evidence type="ECO:0000256" key="2">
    <source>
        <dbReference type="ARBA" id="ARBA00001974"/>
    </source>
</evidence>
<dbReference type="AlphaFoldDB" id="A0A7L4YU28"/>
<keyword evidence="12" id="KW-0963">Cytoplasm</keyword>
<dbReference type="GO" id="GO:0005737">
    <property type="term" value="C:cytoplasm"/>
    <property type="evidence" value="ECO:0007669"/>
    <property type="project" value="UniProtKB-SubCell"/>
</dbReference>
<dbReference type="Gene3D" id="1.10.3110.10">
    <property type="entry name" value="protoporphyrinogen ix oxidase, domain 3"/>
    <property type="match status" value="1"/>
</dbReference>
<evidence type="ECO:0000256" key="11">
    <source>
        <dbReference type="ARBA" id="ARBA00023133"/>
    </source>
</evidence>
<dbReference type="PANTHER" id="PTHR42923:SF3">
    <property type="entry name" value="PROTOPORPHYRINOGEN OXIDASE"/>
    <property type="match status" value="1"/>
</dbReference>
<dbReference type="NCBIfam" id="TIGR00562">
    <property type="entry name" value="proto_IX_ox"/>
    <property type="match status" value="1"/>
</dbReference>
<accession>A0A7L4YU28</accession>
<evidence type="ECO:0000256" key="4">
    <source>
        <dbReference type="ARBA" id="ARBA00004744"/>
    </source>
</evidence>
<keyword evidence="11 12" id="KW-0350">Heme biosynthesis</keyword>
<dbReference type="KEGG" id="eke:EK0264_17970"/>
<sequence length="478" mass="48962">MDRLDQGTLPRRCDVLVIGAGVSGLAAARDIQRAQPELDVQIIDVAPQAGGKLRSGELAGVRIDLGAEAVIARRPEGLALIEDLALGEQVHHPGPGAAQVLGSGGPVGLPADTLMGVPSSVESVAASGVLSDAGLQRLESAVAGGELGDDASVAEVIGGQLGSEVVDRLVEPLLAGVYAGRADRLSLRATIPPLWAALQHSSNVIDAVGAVRRNSPSQSGPVFATVDGGIGSLPAAMISRDDLAVSLGTAARSIERTADGFAVAVGAVPEHRAIQAGQVVVATQPQKASRLLADVAPLASRELADVATSSMAVIALAFRRSDLDAAPSASGLLIPVSAGTAVKAFTFVTTKWPHLTDDYVIVRASIGRVGEDVVLQRDDTELVESARADLAALTGITAAPVDAVVQRWAGSLPQYDVGHLARVERIRAAVDAVPGLAVAGATYDGVGIPGCLNSAAYAAQQIIEHHRIQQRRYGKETS</sequence>
<comment type="similarity">
    <text evidence="5 12">Belongs to the protoporphyrinogen/coproporphyrinogen oxidase family. Coproporphyrinogen III oxidase subfamily.</text>
</comment>
<comment type="pathway">
    <text evidence="4 12">Porphyrin-containing compound metabolism; protoheme biosynthesis.</text>
</comment>
<evidence type="ECO:0000256" key="9">
    <source>
        <dbReference type="ARBA" id="ARBA00022827"/>
    </source>
</evidence>
<protein>
    <recommendedName>
        <fullName evidence="7 12">Coproporphyrinogen III oxidase</fullName>
        <ecNumber evidence="6 12">1.3.3.15</ecNumber>
    </recommendedName>
</protein>
<feature type="domain" description="Amine oxidase" evidence="13">
    <location>
        <begin position="22"/>
        <end position="463"/>
    </location>
</feature>
<dbReference type="Gene3D" id="3.50.50.60">
    <property type="entry name" value="FAD/NAD(P)-binding domain"/>
    <property type="match status" value="1"/>
</dbReference>